<dbReference type="SMART" id="SM00020">
    <property type="entry name" value="Tryp_SPc"/>
    <property type="match status" value="1"/>
</dbReference>
<dbReference type="PRINTS" id="PR00722">
    <property type="entry name" value="CHYMOTRYPSIN"/>
</dbReference>
<protein>
    <recommendedName>
        <fullName evidence="10">Peptidase S1 domain-containing protein</fullName>
    </recommendedName>
</protein>
<dbReference type="InterPro" id="IPR001314">
    <property type="entry name" value="Peptidase_S1A"/>
</dbReference>
<evidence type="ECO:0000256" key="2">
    <source>
        <dbReference type="ARBA" id="ARBA00022525"/>
    </source>
</evidence>
<dbReference type="PROSITE" id="PS00135">
    <property type="entry name" value="TRYPSIN_SER"/>
    <property type="match status" value="1"/>
</dbReference>
<organism evidence="11">
    <name type="scientific">Oikopleura dioica</name>
    <name type="common">Tunicate</name>
    <dbReference type="NCBI Taxonomy" id="34765"/>
    <lineage>
        <taxon>Eukaryota</taxon>
        <taxon>Metazoa</taxon>
        <taxon>Chordata</taxon>
        <taxon>Tunicata</taxon>
        <taxon>Appendicularia</taxon>
        <taxon>Copelata</taxon>
        <taxon>Oikopleuridae</taxon>
        <taxon>Oikopleura</taxon>
    </lineage>
</organism>
<sequence>MTMVKFLLIFNFLQVEACLRTSEKKLPNLQTCTRESNFGKKAENDAKIVGGITAENNQWPFITRLTIGFDDGQEALCGGTIIDNNWVLTAAHCCDGASWINATFSDLRVSRTESKEYTFRASKIKKHPQYRASTFRNDVCLLKFNEDIIASDPDGDVQMACLTDTLPKQGSGCWIAGWGMTSFDGATSNRLRQATVKIMDKSYCLLNSEYPSSWIKREMICAGNLDNNGDGLTDGGVDSCQGDSGGPLICGIDGKAALVGVVSWGNGCASEGFPGIYSSAAYSSTYNWIRRTVNPKTTNAVNRALDWILNLF</sequence>
<dbReference type="PROSITE" id="PS00134">
    <property type="entry name" value="TRYPSIN_HIS"/>
    <property type="match status" value="1"/>
</dbReference>
<evidence type="ECO:0000256" key="6">
    <source>
        <dbReference type="ARBA" id="ARBA00023157"/>
    </source>
</evidence>
<keyword evidence="5 8" id="KW-0720">Serine protease</keyword>
<evidence type="ECO:0000256" key="3">
    <source>
        <dbReference type="ARBA" id="ARBA00022670"/>
    </source>
</evidence>
<dbReference type="PROSITE" id="PS50240">
    <property type="entry name" value="TRYPSIN_DOM"/>
    <property type="match status" value="1"/>
</dbReference>
<dbReference type="FunFam" id="2.40.10.10:FF:000068">
    <property type="entry name" value="transmembrane protease serine 2"/>
    <property type="match status" value="1"/>
</dbReference>
<feature type="domain" description="Peptidase S1" evidence="10">
    <location>
        <begin position="48"/>
        <end position="294"/>
    </location>
</feature>
<name>E4XQF6_OIKDI</name>
<dbReference type="Proteomes" id="UP000001307">
    <property type="component" value="Unassembled WGS sequence"/>
</dbReference>
<evidence type="ECO:0000256" key="9">
    <source>
        <dbReference type="SAM" id="SignalP"/>
    </source>
</evidence>
<dbReference type="OrthoDB" id="10059102at2759"/>
<evidence type="ECO:0000256" key="4">
    <source>
        <dbReference type="ARBA" id="ARBA00022801"/>
    </source>
</evidence>
<dbReference type="InterPro" id="IPR018114">
    <property type="entry name" value="TRYPSIN_HIS"/>
</dbReference>
<evidence type="ECO:0000259" key="10">
    <source>
        <dbReference type="PROSITE" id="PS50240"/>
    </source>
</evidence>
<dbReference type="InParanoid" id="E4XQF6"/>
<dbReference type="InterPro" id="IPR009003">
    <property type="entry name" value="Peptidase_S1_PA"/>
</dbReference>
<keyword evidence="12" id="KW-1185">Reference proteome</keyword>
<dbReference type="FunFam" id="2.40.10.10:FF:000002">
    <property type="entry name" value="Transmembrane protease serine"/>
    <property type="match status" value="1"/>
</dbReference>
<evidence type="ECO:0000313" key="12">
    <source>
        <dbReference type="Proteomes" id="UP000001307"/>
    </source>
</evidence>
<keyword evidence="2" id="KW-0964">Secreted</keyword>
<dbReference type="SUPFAM" id="SSF50494">
    <property type="entry name" value="Trypsin-like serine proteases"/>
    <property type="match status" value="1"/>
</dbReference>
<keyword evidence="6" id="KW-1015">Disulfide bond</keyword>
<dbReference type="CDD" id="cd00190">
    <property type="entry name" value="Tryp_SPc"/>
    <property type="match status" value="1"/>
</dbReference>
<evidence type="ECO:0000313" key="11">
    <source>
        <dbReference type="EMBL" id="CBY12042.1"/>
    </source>
</evidence>
<dbReference type="AlphaFoldDB" id="E4XQF6"/>
<dbReference type="PANTHER" id="PTHR24264:SF65">
    <property type="entry name" value="SRCR DOMAIN-CONTAINING PROTEIN"/>
    <property type="match status" value="1"/>
</dbReference>
<dbReference type="Gene3D" id="2.40.10.10">
    <property type="entry name" value="Trypsin-like serine proteases"/>
    <property type="match status" value="1"/>
</dbReference>
<dbReference type="InterPro" id="IPR050127">
    <property type="entry name" value="Serine_Proteases_S1"/>
</dbReference>
<dbReference type="Pfam" id="PF00089">
    <property type="entry name" value="Trypsin"/>
    <property type="match status" value="1"/>
</dbReference>
<feature type="signal peptide" evidence="9">
    <location>
        <begin position="1"/>
        <end position="17"/>
    </location>
</feature>
<gene>
    <name evidence="11" type="ORF">GSOID_T00017909001</name>
</gene>
<accession>E4XQF6</accession>
<dbReference type="GO" id="GO:0005615">
    <property type="term" value="C:extracellular space"/>
    <property type="evidence" value="ECO:0007669"/>
    <property type="project" value="TreeGrafter"/>
</dbReference>
<keyword evidence="4 8" id="KW-0378">Hydrolase</keyword>
<evidence type="ECO:0000256" key="1">
    <source>
        <dbReference type="ARBA" id="ARBA00004613"/>
    </source>
</evidence>
<dbReference type="GO" id="GO:0006508">
    <property type="term" value="P:proteolysis"/>
    <property type="evidence" value="ECO:0007669"/>
    <property type="project" value="UniProtKB-KW"/>
</dbReference>
<evidence type="ECO:0000256" key="8">
    <source>
        <dbReference type="RuleBase" id="RU363034"/>
    </source>
</evidence>
<dbReference type="GO" id="GO:0004252">
    <property type="term" value="F:serine-type endopeptidase activity"/>
    <property type="evidence" value="ECO:0007669"/>
    <property type="project" value="InterPro"/>
</dbReference>
<comment type="similarity">
    <text evidence="7">Belongs to the peptidase S1 family. CLIP subfamily.</text>
</comment>
<reference evidence="11" key="1">
    <citation type="journal article" date="2010" name="Science">
        <title>Plasticity of animal genome architecture unmasked by rapid evolution of a pelagic tunicate.</title>
        <authorList>
            <person name="Denoeud F."/>
            <person name="Henriet S."/>
            <person name="Mungpakdee S."/>
            <person name="Aury J.M."/>
            <person name="Da Silva C."/>
            <person name="Brinkmann H."/>
            <person name="Mikhaleva J."/>
            <person name="Olsen L.C."/>
            <person name="Jubin C."/>
            <person name="Canestro C."/>
            <person name="Bouquet J.M."/>
            <person name="Danks G."/>
            <person name="Poulain J."/>
            <person name="Campsteijn C."/>
            <person name="Adamski M."/>
            <person name="Cross I."/>
            <person name="Yadetie F."/>
            <person name="Muffato M."/>
            <person name="Louis A."/>
            <person name="Butcher S."/>
            <person name="Tsagkogeorga G."/>
            <person name="Konrad A."/>
            <person name="Singh S."/>
            <person name="Jensen M.F."/>
            <person name="Cong E.H."/>
            <person name="Eikeseth-Otteraa H."/>
            <person name="Noel B."/>
            <person name="Anthouard V."/>
            <person name="Porcel B.M."/>
            <person name="Kachouri-Lafond R."/>
            <person name="Nishino A."/>
            <person name="Ugolini M."/>
            <person name="Chourrout P."/>
            <person name="Nishida H."/>
            <person name="Aasland R."/>
            <person name="Huzurbazar S."/>
            <person name="Westhof E."/>
            <person name="Delsuc F."/>
            <person name="Lehrach H."/>
            <person name="Reinhardt R."/>
            <person name="Weissenbach J."/>
            <person name="Roy S.W."/>
            <person name="Artiguenave F."/>
            <person name="Postlethwait J.H."/>
            <person name="Manak J.R."/>
            <person name="Thompson E.M."/>
            <person name="Jaillon O."/>
            <person name="Du Pasquier L."/>
            <person name="Boudinot P."/>
            <person name="Liberles D.A."/>
            <person name="Volff J.N."/>
            <person name="Philippe H."/>
            <person name="Lenhard B."/>
            <person name="Roest Crollius H."/>
            <person name="Wincker P."/>
            <person name="Chourrout D."/>
        </authorList>
    </citation>
    <scope>NUCLEOTIDE SEQUENCE [LARGE SCALE GENOMIC DNA]</scope>
</reference>
<evidence type="ECO:0000256" key="5">
    <source>
        <dbReference type="ARBA" id="ARBA00022825"/>
    </source>
</evidence>
<dbReference type="EMBL" id="FN653105">
    <property type="protein sequence ID" value="CBY12042.1"/>
    <property type="molecule type" value="Genomic_DNA"/>
</dbReference>
<dbReference type="InterPro" id="IPR033116">
    <property type="entry name" value="TRYPSIN_SER"/>
</dbReference>
<evidence type="ECO:0000256" key="7">
    <source>
        <dbReference type="ARBA" id="ARBA00024195"/>
    </source>
</evidence>
<dbReference type="PANTHER" id="PTHR24264">
    <property type="entry name" value="TRYPSIN-RELATED"/>
    <property type="match status" value="1"/>
</dbReference>
<keyword evidence="3 8" id="KW-0645">Protease</keyword>
<dbReference type="InterPro" id="IPR043504">
    <property type="entry name" value="Peptidase_S1_PA_chymotrypsin"/>
</dbReference>
<dbReference type="InterPro" id="IPR001254">
    <property type="entry name" value="Trypsin_dom"/>
</dbReference>
<comment type="subcellular location">
    <subcellularLocation>
        <location evidence="1">Secreted</location>
    </subcellularLocation>
</comment>
<feature type="chain" id="PRO_5003193111" description="Peptidase S1 domain-containing protein" evidence="9">
    <location>
        <begin position="18"/>
        <end position="312"/>
    </location>
</feature>
<keyword evidence="9" id="KW-0732">Signal</keyword>
<proteinExistence type="inferred from homology"/>